<organism evidence="5 6">
    <name type="scientific">Tilletiopsis washingtonensis</name>
    <dbReference type="NCBI Taxonomy" id="58919"/>
    <lineage>
        <taxon>Eukaryota</taxon>
        <taxon>Fungi</taxon>
        <taxon>Dikarya</taxon>
        <taxon>Basidiomycota</taxon>
        <taxon>Ustilaginomycotina</taxon>
        <taxon>Exobasidiomycetes</taxon>
        <taxon>Entylomatales</taxon>
        <taxon>Entylomatales incertae sedis</taxon>
        <taxon>Tilletiopsis</taxon>
    </lineage>
</organism>
<dbReference type="SUPFAM" id="SSF47661">
    <property type="entry name" value="t-snare proteins"/>
    <property type="match status" value="1"/>
</dbReference>
<feature type="transmembrane region" description="Helical" evidence="3">
    <location>
        <begin position="337"/>
        <end position="356"/>
    </location>
</feature>
<dbReference type="FunFam" id="1.20.5.110:FF:000059">
    <property type="entry name" value="Related to syntaxin 12"/>
    <property type="match status" value="1"/>
</dbReference>
<keyword evidence="3" id="KW-1133">Transmembrane helix</keyword>
<keyword evidence="3" id="KW-0812">Transmembrane</keyword>
<dbReference type="AlphaFoldDB" id="A0A316Z7K1"/>
<dbReference type="InterPro" id="IPR006011">
    <property type="entry name" value="Syntaxin_N"/>
</dbReference>
<dbReference type="GO" id="GO:0005484">
    <property type="term" value="F:SNAP receptor activity"/>
    <property type="evidence" value="ECO:0007669"/>
    <property type="project" value="InterPro"/>
</dbReference>
<evidence type="ECO:0000313" key="6">
    <source>
        <dbReference type="Proteomes" id="UP000245946"/>
    </source>
</evidence>
<dbReference type="GO" id="GO:0048278">
    <property type="term" value="P:vesicle docking"/>
    <property type="evidence" value="ECO:0007669"/>
    <property type="project" value="TreeGrafter"/>
</dbReference>
<dbReference type="EMBL" id="KZ819297">
    <property type="protein sequence ID" value="PWN96922.1"/>
    <property type="molecule type" value="Genomic_DNA"/>
</dbReference>
<dbReference type="PANTHER" id="PTHR19957">
    <property type="entry name" value="SYNTAXIN"/>
    <property type="match status" value="1"/>
</dbReference>
<dbReference type="Gene3D" id="1.20.5.110">
    <property type="match status" value="1"/>
</dbReference>
<keyword evidence="3" id="KW-0472">Membrane</keyword>
<evidence type="ECO:0000256" key="1">
    <source>
        <dbReference type="ARBA" id="ARBA00009063"/>
    </source>
</evidence>
<dbReference type="GO" id="GO:0006906">
    <property type="term" value="P:vesicle fusion"/>
    <property type="evidence" value="ECO:0007669"/>
    <property type="project" value="TreeGrafter"/>
</dbReference>
<feature type="region of interest" description="Disordered" evidence="2">
    <location>
        <begin position="192"/>
        <end position="252"/>
    </location>
</feature>
<dbReference type="GO" id="GO:0012505">
    <property type="term" value="C:endomembrane system"/>
    <property type="evidence" value="ECO:0007669"/>
    <property type="project" value="TreeGrafter"/>
</dbReference>
<feature type="compositionally biased region" description="Low complexity" evidence="2">
    <location>
        <begin position="222"/>
        <end position="252"/>
    </location>
</feature>
<dbReference type="RefSeq" id="XP_025597201.1">
    <property type="nucleotide sequence ID" value="XM_025742820.1"/>
</dbReference>
<keyword evidence="6" id="KW-1185">Reference proteome</keyword>
<dbReference type="Pfam" id="PF05739">
    <property type="entry name" value="SNARE"/>
    <property type="match status" value="1"/>
</dbReference>
<sequence length="357" mass="37210">MSFNDLERGTGGAGNGAHGSPSRGGAAGGLTGSVGRAGAAPRHSGSFTPLPLYRAPPSSNAASNSTHAAIDVEAAGAAGSAPSEVELEFERLAKRMGIQIFKLNSNVAGIEKLVELSSKSGGTGAGKDRDWTKSVADLTSTTQSLSSSLLSDMKQLGALRCSGQAQKIALNKLRSDLEAALKGFKQAQLRGAEAGRKAVEGERRKQEGNRKALETTPLINVADPSAAPDSSAQSQEEAGEQQEQAQAQAVAQVGPSQAEVEFQEALISEREAEIREIESGIHELNEIFRDLGTIVQEQGGMIDNIEYNVQTIATHTGAADRELVSAHEYQRKAGKRAACLLAVVGFVVAIVLIAALS</sequence>
<evidence type="ECO:0000256" key="3">
    <source>
        <dbReference type="SAM" id="Phobius"/>
    </source>
</evidence>
<dbReference type="InterPro" id="IPR010989">
    <property type="entry name" value="SNARE"/>
</dbReference>
<dbReference type="PROSITE" id="PS00914">
    <property type="entry name" value="SYNTAXIN"/>
    <property type="match status" value="1"/>
</dbReference>
<dbReference type="GO" id="GO:0006896">
    <property type="term" value="P:Golgi to vacuole transport"/>
    <property type="evidence" value="ECO:0007669"/>
    <property type="project" value="TreeGrafter"/>
</dbReference>
<dbReference type="GO" id="GO:0031201">
    <property type="term" value="C:SNARE complex"/>
    <property type="evidence" value="ECO:0007669"/>
    <property type="project" value="TreeGrafter"/>
</dbReference>
<dbReference type="InterPro" id="IPR006012">
    <property type="entry name" value="Syntaxin/epimorphin_CS"/>
</dbReference>
<dbReference type="GO" id="GO:0006886">
    <property type="term" value="P:intracellular protein transport"/>
    <property type="evidence" value="ECO:0007669"/>
    <property type="project" value="InterPro"/>
</dbReference>
<feature type="domain" description="T-SNARE coiled-coil homology" evidence="4">
    <location>
        <begin position="264"/>
        <end position="326"/>
    </location>
</feature>
<dbReference type="PANTHER" id="PTHR19957:SF38">
    <property type="entry name" value="LD27581P"/>
    <property type="match status" value="1"/>
</dbReference>
<gene>
    <name evidence="5" type="ORF">FA09DRAFT_330982</name>
</gene>
<dbReference type="STRING" id="58919.A0A316Z7K1"/>
<dbReference type="GO" id="GO:0000149">
    <property type="term" value="F:SNARE binding"/>
    <property type="evidence" value="ECO:0007669"/>
    <property type="project" value="TreeGrafter"/>
</dbReference>
<dbReference type="InterPro" id="IPR000727">
    <property type="entry name" value="T_SNARE_dom"/>
</dbReference>
<dbReference type="OrthoDB" id="364348at2759"/>
<evidence type="ECO:0000256" key="2">
    <source>
        <dbReference type="SAM" id="MobiDB-lite"/>
    </source>
</evidence>
<feature type="region of interest" description="Disordered" evidence="2">
    <location>
        <begin position="1"/>
        <end position="52"/>
    </location>
</feature>
<dbReference type="CDD" id="cd15840">
    <property type="entry name" value="SNARE_Qa"/>
    <property type="match status" value="1"/>
</dbReference>
<protein>
    <submittedName>
        <fullName evidence="5">t-SNARE</fullName>
    </submittedName>
</protein>
<proteinExistence type="inferred from homology"/>
<dbReference type="Gene3D" id="1.20.58.70">
    <property type="match status" value="1"/>
</dbReference>
<evidence type="ECO:0000313" key="5">
    <source>
        <dbReference type="EMBL" id="PWN96922.1"/>
    </source>
</evidence>
<comment type="similarity">
    <text evidence="1">Belongs to the syntaxin family.</text>
</comment>
<name>A0A316Z7K1_9BASI</name>
<dbReference type="Proteomes" id="UP000245946">
    <property type="component" value="Unassembled WGS sequence"/>
</dbReference>
<reference evidence="5 6" key="1">
    <citation type="journal article" date="2018" name="Mol. Biol. Evol.">
        <title>Broad Genomic Sampling Reveals a Smut Pathogenic Ancestry of the Fungal Clade Ustilaginomycotina.</title>
        <authorList>
            <person name="Kijpornyongpan T."/>
            <person name="Mondo S.J."/>
            <person name="Barry K."/>
            <person name="Sandor L."/>
            <person name="Lee J."/>
            <person name="Lipzen A."/>
            <person name="Pangilinan J."/>
            <person name="LaButti K."/>
            <person name="Hainaut M."/>
            <person name="Henrissat B."/>
            <person name="Grigoriev I.V."/>
            <person name="Spatafora J.W."/>
            <person name="Aime M.C."/>
        </authorList>
    </citation>
    <scope>NUCLEOTIDE SEQUENCE [LARGE SCALE GENOMIC DNA]</scope>
    <source>
        <strain evidence="5 6">MCA 4186</strain>
    </source>
</reference>
<accession>A0A316Z7K1</accession>
<dbReference type="Pfam" id="PF14523">
    <property type="entry name" value="Syntaxin_2"/>
    <property type="match status" value="1"/>
</dbReference>
<feature type="compositionally biased region" description="Basic and acidic residues" evidence="2">
    <location>
        <begin position="193"/>
        <end position="213"/>
    </location>
</feature>
<dbReference type="GeneID" id="37270364"/>
<dbReference type="PROSITE" id="PS50192">
    <property type="entry name" value="T_SNARE"/>
    <property type="match status" value="1"/>
</dbReference>
<dbReference type="InterPro" id="IPR045242">
    <property type="entry name" value="Syntaxin"/>
</dbReference>
<dbReference type="SMART" id="SM00397">
    <property type="entry name" value="t_SNARE"/>
    <property type="match status" value="1"/>
</dbReference>
<evidence type="ECO:0000259" key="4">
    <source>
        <dbReference type="PROSITE" id="PS50192"/>
    </source>
</evidence>